<gene>
    <name evidence="2" type="ORF">ACFQ5N_06580</name>
</gene>
<reference evidence="3" key="1">
    <citation type="journal article" date="2019" name="Int. J. Syst. Evol. Microbiol.">
        <title>The Global Catalogue of Microorganisms (GCM) 10K type strain sequencing project: providing services to taxonomists for standard genome sequencing and annotation.</title>
        <authorList>
            <consortium name="The Broad Institute Genomics Platform"/>
            <consortium name="The Broad Institute Genome Sequencing Center for Infectious Disease"/>
            <person name="Wu L."/>
            <person name="Ma J."/>
        </authorList>
    </citation>
    <scope>NUCLEOTIDE SEQUENCE [LARGE SCALE GENOMIC DNA]</scope>
    <source>
        <strain evidence="3">CCUG 62221</strain>
    </source>
</reference>
<feature type="domain" description="Methylmalonyl-CoA mutase alpha/beta chain catalytic" evidence="1">
    <location>
        <begin position="21"/>
        <end position="269"/>
    </location>
</feature>
<comment type="caution">
    <text evidence="2">The sequence shown here is derived from an EMBL/GenBank/DDBJ whole genome shotgun (WGS) entry which is preliminary data.</text>
</comment>
<dbReference type="PANTHER" id="PTHR48101">
    <property type="entry name" value="METHYLMALONYL-COA MUTASE, MITOCHONDRIAL-RELATED"/>
    <property type="match status" value="1"/>
</dbReference>
<protein>
    <submittedName>
        <fullName evidence="2">Methylmalonyl-CoA mutase family protein</fullName>
    </submittedName>
</protein>
<dbReference type="PANTHER" id="PTHR48101:SF4">
    <property type="entry name" value="METHYLMALONYL-COA MUTASE, MITOCHONDRIAL"/>
    <property type="match status" value="1"/>
</dbReference>
<evidence type="ECO:0000313" key="3">
    <source>
        <dbReference type="Proteomes" id="UP001597241"/>
    </source>
</evidence>
<dbReference type="Pfam" id="PF01642">
    <property type="entry name" value="MM_CoA_mutase"/>
    <property type="match status" value="2"/>
</dbReference>
<name>A0ABW3WPR6_9FLAO</name>
<dbReference type="InterPro" id="IPR016176">
    <property type="entry name" value="Cbl-dep_enz_cat"/>
</dbReference>
<dbReference type="Gene3D" id="3.20.20.240">
    <property type="entry name" value="Methylmalonyl-CoA mutase"/>
    <property type="match status" value="2"/>
</dbReference>
<accession>A0ABW3WPR6</accession>
<dbReference type="InterPro" id="IPR006099">
    <property type="entry name" value="MeMalonylCoA_mutase_a/b_cat"/>
</dbReference>
<organism evidence="2 3">
    <name type="scientific">Lutibacter holmesii</name>
    <dbReference type="NCBI Taxonomy" id="1137985"/>
    <lineage>
        <taxon>Bacteria</taxon>
        <taxon>Pseudomonadati</taxon>
        <taxon>Bacteroidota</taxon>
        <taxon>Flavobacteriia</taxon>
        <taxon>Flavobacteriales</taxon>
        <taxon>Flavobacteriaceae</taxon>
        <taxon>Lutibacter</taxon>
    </lineage>
</organism>
<dbReference type="RefSeq" id="WP_386808696.1">
    <property type="nucleotide sequence ID" value="NZ_JBHTMV010000003.1"/>
</dbReference>
<feature type="domain" description="Methylmalonyl-CoA mutase alpha/beta chain catalytic" evidence="1">
    <location>
        <begin position="290"/>
        <end position="329"/>
    </location>
</feature>
<keyword evidence="3" id="KW-1185">Reference proteome</keyword>
<dbReference type="Proteomes" id="UP001597241">
    <property type="component" value="Unassembled WGS sequence"/>
</dbReference>
<dbReference type="SUPFAM" id="SSF51703">
    <property type="entry name" value="Cobalamin (vitamin B12)-dependent enzymes"/>
    <property type="match status" value="1"/>
</dbReference>
<dbReference type="EMBL" id="JBHTMV010000003">
    <property type="protein sequence ID" value="MFD1293497.1"/>
    <property type="molecule type" value="Genomic_DNA"/>
</dbReference>
<evidence type="ECO:0000313" key="2">
    <source>
        <dbReference type="EMBL" id="MFD1293497.1"/>
    </source>
</evidence>
<sequence>MKRKDFSNLKLAVQKEKETYFDHEEFIAGTPPYLRGVQASMYLQNPIINSILIAAPSPEKCNAILKDNISKGEKSFTFNFNLNSEKKAENGGIILNSTEDIQQLFKNTNLQNLDITISSNGNTQTILSLLLKGLKELNIPYENLKISVLFAIGNNEESIDDIFSYSSSRIPKLNTIILSSNPSNTISSEVELANLLTTVAVFLKKNTSHKTSIDSLANIISFNLNTSKNHFEDIAKMRAARLLWAKTMQQFNPKNQQSSALKLFTNTTNIIDVLTAFLGGSQRLNSLKTSQLFIEEETNILKTVDPWAGSKIIEKRTLEIINNTWNLIKS</sequence>
<evidence type="ECO:0000259" key="1">
    <source>
        <dbReference type="Pfam" id="PF01642"/>
    </source>
</evidence>
<proteinExistence type="predicted"/>